<feature type="non-terminal residue" evidence="6">
    <location>
        <position position="1"/>
    </location>
</feature>
<dbReference type="PROSITE" id="PS00109">
    <property type="entry name" value="PROTEIN_KINASE_TYR"/>
    <property type="match status" value="1"/>
</dbReference>
<reference evidence="6" key="1">
    <citation type="submission" date="2021-06" db="EMBL/GenBank/DDBJ databases">
        <authorList>
            <person name="Kallberg Y."/>
            <person name="Tangrot J."/>
            <person name="Rosling A."/>
        </authorList>
    </citation>
    <scope>NUCLEOTIDE SEQUENCE</scope>
    <source>
        <strain evidence="6">CL551</strain>
    </source>
</reference>
<name>A0A9N9HBM3_9GLOM</name>
<accession>A0A9N9HBM3</accession>
<evidence type="ECO:0000313" key="7">
    <source>
        <dbReference type="Proteomes" id="UP000789342"/>
    </source>
</evidence>
<keyword evidence="1" id="KW-0808">Transferase</keyword>
<dbReference type="InterPro" id="IPR051681">
    <property type="entry name" value="Ser/Thr_Kinases-Pseudokinases"/>
</dbReference>
<organism evidence="6 7">
    <name type="scientific">Acaulospora morrowiae</name>
    <dbReference type="NCBI Taxonomy" id="94023"/>
    <lineage>
        <taxon>Eukaryota</taxon>
        <taxon>Fungi</taxon>
        <taxon>Fungi incertae sedis</taxon>
        <taxon>Mucoromycota</taxon>
        <taxon>Glomeromycotina</taxon>
        <taxon>Glomeromycetes</taxon>
        <taxon>Diversisporales</taxon>
        <taxon>Acaulosporaceae</taxon>
        <taxon>Acaulospora</taxon>
    </lineage>
</organism>
<dbReference type="PANTHER" id="PTHR44329:SF288">
    <property type="entry name" value="MITOGEN-ACTIVATED PROTEIN KINASE KINASE KINASE 20"/>
    <property type="match status" value="1"/>
</dbReference>
<dbReference type="Pfam" id="PF22215">
    <property type="entry name" value="MLKL_N"/>
    <property type="match status" value="1"/>
</dbReference>
<dbReference type="AlphaFoldDB" id="A0A9N9HBM3"/>
<dbReference type="InterPro" id="IPR054000">
    <property type="entry name" value="MLKL_N"/>
</dbReference>
<keyword evidence="3" id="KW-0418">Kinase</keyword>
<feature type="domain" description="Protein kinase" evidence="5">
    <location>
        <begin position="198"/>
        <end position="461"/>
    </location>
</feature>
<protein>
    <submittedName>
        <fullName evidence="6">5915_t:CDS:1</fullName>
    </submittedName>
</protein>
<dbReference type="Gene3D" id="1.10.510.10">
    <property type="entry name" value="Transferase(Phosphotransferase) domain 1"/>
    <property type="match status" value="1"/>
</dbReference>
<dbReference type="Pfam" id="PF07714">
    <property type="entry name" value="PK_Tyr_Ser-Thr"/>
    <property type="match status" value="1"/>
</dbReference>
<evidence type="ECO:0000256" key="4">
    <source>
        <dbReference type="ARBA" id="ARBA00022840"/>
    </source>
</evidence>
<comment type="caution">
    <text evidence="6">The sequence shown here is derived from an EMBL/GenBank/DDBJ whole genome shotgun (WGS) entry which is preliminary data.</text>
</comment>
<dbReference type="CDD" id="cd21037">
    <property type="entry name" value="MLKL_NTD"/>
    <property type="match status" value="1"/>
</dbReference>
<dbReference type="InterPro" id="IPR000719">
    <property type="entry name" value="Prot_kinase_dom"/>
</dbReference>
<dbReference type="Gene3D" id="1.20.930.20">
    <property type="entry name" value="Adaptor protein Cbl, N-terminal domain"/>
    <property type="match status" value="1"/>
</dbReference>
<dbReference type="GO" id="GO:0007166">
    <property type="term" value="P:cell surface receptor signaling pathway"/>
    <property type="evidence" value="ECO:0007669"/>
    <property type="project" value="InterPro"/>
</dbReference>
<keyword evidence="2" id="KW-0547">Nucleotide-binding</keyword>
<dbReference type="Proteomes" id="UP000789342">
    <property type="component" value="Unassembled WGS sequence"/>
</dbReference>
<dbReference type="GO" id="GO:0004674">
    <property type="term" value="F:protein serine/threonine kinase activity"/>
    <property type="evidence" value="ECO:0007669"/>
    <property type="project" value="TreeGrafter"/>
</dbReference>
<evidence type="ECO:0000259" key="5">
    <source>
        <dbReference type="PROSITE" id="PS50011"/>
    </source>
</evidence>
<evidence type="ECO:0000256" key="1">
    <source>
        <dbReference type="ARBA" id="ARBA00022679"/>
    </source>
</evidence>
<dbReference type="InterPro" id="IPR036537">
    <property type="entry name" value="Adaptor_Cbl_N_dom_sf"/>
</dbReference>
<dbReference type="SUPFAM" id="SSF56112">
    <property type="entry name" value="Protein kinase-like (PK-like)"/>
    <property type="match status" value="1"/>
</dbReference>
<proteinExistence type="predicted"/>
<dbReference type="InterPro" id="IPR011009">
    <property type="entry name" value="Kinase-like_dom_sf"/>
</dbReference>
<dbReference type="PROSITE" id="PS50011">
    <property type="entry name" value="PROTEIN_KINASE_DOM"/>
    <property type="match status" value="1"/>
</dbReference>
<dbReference type="InterPro" id="IPR008266">
    <property type="entry name" value="Tyr_kinase_AS"/>
</dbReference>
<dbReference type="OrthoDB" id="2314769at2759"/>
<dbReference type="PANTHER" id="PTHR44329">
    <property type="entry name" value="SERINE/THREONINE-PROTEIN KINASE TNNI3K-RELATED"/>
    <property type="match status" value="1"/>
</dbReference>
<keyword evidence="7" id="KW-1185">Reference proteome</keyword>
<keyword evidence="4" id="KW-0067">ATP-binding</keyword>
<dbReference type="GO" id="GO:0005524">
    <property type="term" value="F:ATP binding"/>
    <property type="evidence" value="ECO:0007669"/>
    <property type="project" value="UniProtKB-KW"/>
</dbReference>
<evidence type="ECO:0000256" key="3">
    <source>
        <dbReference type="ARBA" id="ARBA00022777"/>
    </source>
</evidence>
<dbReference type="InterPro" id="IPR001245">
    <property type="entry name" value="Ser-Thr/Tyr_kinase_cat_dom"/>
</dbReference>
<gene>
    <name evidence="6" type="ORF">AMORRO_LOCUS10973</name>
</gene>
<evidence type="ECO:0000313" key="6">
    <source>
        <dbReference type="EMBL" id="CAG8674773.1"/>
    </source>
</evidence>
<dbReference type="EMBL" id="CAJVPV010013086">
    <property type="protein sequence ID" value="CAG8674773.1"/>
    <property type="molecule type" value="Genomic_DNA"/>
</dbReference>
<dbReference type="InterPro" id="IPR059179">
    <property type="entry name" value="MLKL-like_MCAfunc"/>
</dbReference>
<sequence length="462" mass="53106">MAGVIVDVISIVDIVFREICELSEKAGHNKKVCRRLTERIRVATKNLRNIRIEENDTALKNYIKALEDAKDFIKDISEASTLMRLIKARKIETDYKDVTEELDNAIAQLGLNQCTRTQQNIEEDLKLFHSEIKTSLSVIEEVNKHVWEKGMNIEEKVDRIEKKLDCINQANNSVYKEGEMSSNLENSKIPDSRISHCEESDEEITRGGGQIVKKTLCGVYTVAQKEIGHIGSLPRPSNVIEKQVAILTELKSCENIITFYGTVQRSGKLYIISEWAEEGDLCQYLKRNKNLDWNFKYRIASEIASGLAFCHFYNILHHDIRSHNILLTARKTAKLSNFNSARKETDESTQVKDITHRYRWLAPEKLSDHNSEYTKQCDIYSFGIVLWELASQQEPFADVTVAKELIEKVSVNKERPPNVPDTNPTYQKMMNDAWHPKALKRPTADNIFKELNKLANNRPFES</sequence>
<evidence type="ECO:0000256" key="2">
    <source>
        <dbReference type="ARBA" id="ARBA00022741"/>
    </source>
</evidence>